<feature type="domain" description="ZU5" evidence="3">
    <location>
        <begin position="1023"/>
        <end position="1130"/>
    </location>
</feature>
<dbReference type="OrthoDB" id="25987at2759"/>
<dbReference type="InterPro" id="IPR000906">
    <property type="entry name" value="ZU5_dom"/>
</dbReference>
<dbReference type="InterPro" id="IPR029060">
    <property type="entry name" value="PIN-like_dom_sf"/>
</dbReference>
<gene>
    <name evidence="4" type="primary">ASTE1</name>
    <name evidence="4" type="ORF">AWC38_SpisGene21835</name>
</gene>
<evidence type="ECO:0000256" key="2">
    <source>
        <dbReference type="SAM" id="MobiDB-lite"/>
    </source>
</evidence>
<reference evidence="5" key="1">
    <citation type="journal article" date="2017" name="bioRxiv">
        <title>Comparative analysis of the genomes of Stylophora pistillata and Acropora digitifera provides evidence for extensive differences between species of corals.</title>
        <authorList>
            <person name="Voolstra C.R."/>
            <person name="Li Y."/>
            <person name="Liew Y.J."/>
            <person name="Baumgarten S."/>
            <person name="Zoccola D."/>
            <person name="Flot J.-F."/>
            <person name="Tambutte S."/>
            <person name="Allemand D."/>
            <person name="Aranda M."/>
        </authorList>
    </citation>
    <scope>NUCLEOTIDE SEQUENCE [LARGE SCALE GENOMIC DNA]</scope>
</reference>
<dbReference type="AlphaFoldDB" id="A0A2B4RB51"/>
<feature type="region of interest" description="Disordered" evidence="2">
    <location>
        <begin position="739"/>
        <end position="835"/>
    </location>
</feature>
<dbReference type="Gene3D" id="2.60.220.30">
    <property type="match status" value="2"/>
</dbReference>
<accession>A0A2B4RB51</accession>
<evidence type="ECO:0000259" key="3">
    <source>
        <dbReference type="PROSITE" id="PS51145"/>
    </source>
</evidence>
<evidence type="ECO:0000313" key="4">
    <source>
        <dbReference type="EMBL" id="PFX14039.1"/>
    </source>
</evidence>
<dbReference type="PANTHER" id="PTHR15665">
    <property type="entry name" value="ASTEROID PROTEIN"/>
    <property type="match status" value="1"/>
</dbReference>
<dbReference type="Proteomes" id="UP000225706">
    <property type="component" value="Unassembled WGS sequence"/>
</dbReference>
<dbReference type="InterPro" id="IPR039436">
    <property type="entry name" value="Asteroid_dom"/>
</dbReference>
<evidence type="ECO:0000256" key="1">
    <source>
        <dbReference type="ARBA" id="ARBA00007398"/>
    </source>
</evidence>
<dbReference type="STRING" id="50429.A0A2B4RB51"/>
<dbReference type="Pfam" id="PF12813">
    <property type="entry name" value="XPG_I_2"/>
    <property type="match status" value="1"/>
</dbReference>
<proteinExistence type="inferred from homology"/>
<dbReference type="SUPFAM" id="SSF88723">
    <property type="entry name" value="PIN domain-like"/>
    <property type="match status" value="1"/>
</dbReference>
<dbReference type="PROSITE" id="PS51145">
    <property type="entry name" value="ZU5"/>
    <property type="match status" value="1"/>
</dbReference>
<feature type="non-terminal residue" evidence="4">
    <location>
        <position position="1130"/>
    </location>
</feature>
<name>A0A2B4RB51_STYPI</name>
<feature type="compositionally biased region" description="Basic and acidic residues" evidence="2">
    <location>
        <begin position="739"/>
        <end position="752"/>
    </location>
</feature>
<dbReference type="PANTHER" id="PTHR15665:SF1">
    <property type="entry name" value="PROTEIN ASTEROID HOMOLOG 1"/>
    <property type="match status" value="1"/>
</dbReference>
<evidence type="ECO:0000313" key="5">
    <source>
        <dbReference type="Proteomes" id="UP000225706"/>
    </source>
</evidence>
<dbReference type="EMBL" id="LSMT01000849">
    <property type="protein sequence ID" value="PFX14039.1"/>
    <property type="molecule type" value="Genomic_DNA"/>
</dbReference>
<protein>
    <submittedName>
        <fullName evidence="4">Protein asteroid-like 1</fullName>
    </submittedName>
</protein>
<comment type="caution">
    <text evidence="4">The sequence shown here is derived from an EMBL/GenBank/DDBJ whole genome shotgun (WGS) entry which is preliminary data.</text>
</comment>
<feature type="compositionally biased region" description="Acidic residues" evidence="2">
    <location>
        <begin position="753"/>
        <end position="769"/>
    </location>
</feature>
<dbReference type="InterPro" id="IPR026832">
    <property type="entry name" value="Asteroid"/>
</dbReference>
<dbReference type="Gene3D" id="3.40.50.1010">
    <property type="entry name" value="5'-nuclease"/>
    <property type="match status" value="1"/>
</dbReference>
<keyword evidence="5" id="KW-1185">Reference proteome</keyword>
<organism evidence="4 5">
    <name type="scientific">Stylophora pistillata</name>
    <name type="common">Smooth cauliflower coral</name>
    <dbReference type="NCBI Taxonomy" id="50429"/>
    <lineage>
        <taxon>Eukaryota</taxon>
        <taxon>Metazoa</taxon>
        <taxon>Cnidaria</taxon>
        <taxon>Anthozoa</taxon>
        <taxon>Hexacorallia</taxon>
        <taxon>Scleractinia</taxon>
        <taxon>Astrocoeniina</taxon>
        <taxon>Pocilloporidae</taxon>
        <taxon>Stylophora</taxon>
    </lineage>
</organism>
<feature type="compositionally biased region" description="Acidic residues" evidence="2">
    <location>
        <begin position="803"/>
        <end position="827"/>
    </location>
</feature>
<sequence length="1130" mass="128567">MSVRGLTSYLKESAPFLGRQIELRDTKLIIDGDNLCNYLYKENGFDCRCGGQYEEFYMKVLLFFDALKSKGVESFVVLDGAYDKSDNKLETQKKRAQERIETADRLFKDETSPDGDEYFLLPLLAKFVFAQVLRDHLIRFAVSDCEADPDIASLARDWKCPVLSNDSDFFIFDVEGGFIPLSSFDVDHLTARIFYRSNLARYFGIREELLPLFASLLGNDYVSWEALKSFNRTIWTLFSDGRRGKEVRFLGVASLLSQFSDSITETKAFEFALELIEPGESRERLKQAVEYSLQEYTVTKSNVLNYFRDEAVCSLLRTQNNLELDEEVLRTFREGKFSTDSMSSLAAGKVFLRVQVEDRESRSSNQCSMSLRQLAYDILSDEGRNMKKVEEWDREGIAVKHTDIKPYNDGVPSLSSIPSLDLQKRLTLLGTSRGKEKKFQKISKLLSQAPTAEKAIEFVFRSVPGKNELRRAVEISLQEYTITETRLVGYFLRNDVSSLLKSQNDQEIEEWVLSWFRDGRFPTSCMSCLVSGKVLLKFQVENFHAMSSNRCSQSLRKFTYGILASAPLEGGKRTTVQEWDREGFRVKPSSISPADGENIPCLREIPSLDPDKRLAMYLDALHSNTTEIKSLPEELKLVGASLRFLYRKANPKLESSHLSAILWGCVKLEDGSWRECLENSKNQPFDVQAAHTFSQWQCVLRDAIHLNRVLQEPVPTPYIRNIFNGQLVHNLQRKLARASEGDKLPDAKSKVGEEEEEEIEVEISDEEDTLPNPADAKKTRIRRERITDKGDTWNLPEAAEQMSSDDDEDEDDFPPDDDDDDDEDLDSTSDGSDKIREVIGQMEQSAIQEEEGEELESEQEQDPDRITIHKETLTREDVHWNIKLGAVHLAFPRDAVSEPTLITVHRWKPTVLCPPLQEHEALVSNVIEISSSSQETFTFKAEVKMSFAHSSPGLHGYELVLYKLIHNETAAWEEVIGVEDFRTISDFEEEYKSSHEIPNLHFPVVQADITECATYAVVSRLHLSPEFTITPTGGSFIMPEYPSVSVTIPKKAVTAKTRILLRMKVQEVPGEEFVVNDILIGPVLRIVCDEMVEFLKPVTITLPVSLGDTHHDFPNPTTCRVRILFLSSDG</sequence>
<comment type="similarity">
    <text evidence="1">Belongs to the asteroid family.</text>
</comment>